<name>C7N374_SLAHD</name>
<proteinExistence type="predicted"/>
<dbReference type="AlphaFoldDB" id="C7N374"/>
<dbReference type="Proteomes" id="UP000002026">
    <property type="component" value="Chromosome"/>
</dbReference>
<protein>
    <recommendedName>
        <fullName evidence="3">DUF559 domain-containing protein</fullName>
    </recommendedName>
</protein>
<evidence type="ECO:0008006" key="3">
    <source>
        <dbReference type="Google" id="ProtNLM"/>
    </source>
</evidence>
<accession>C7N374</accession>
<sequence length="352" mass="39772">MRLDVYHTALDVYRANRFATFDAPLHGREARLLMKDINAHATLSELSDVNLARHNAICDFPNTTVLVTDESAIRKSDDFKYRLWTGEITGDMIRIVDNDLCIPTPEFLYLLYALKLPEAKLVELGMELCGSYTVGPYYFPNGPRPAPLTTPAKIEAFIKRFPGTRGSTRAMHALKFVVKNSWSPMETKVIIIVCLPVRMGGYGAPIPVCNKWFGLSESERPYDGRTGFDGDIVWERTLPDGTKIIAIWEFDGGQHFTKDASIRDGRKDRILTSKGCIVQRVTSADVYNRKAMDLAARDLFNALQLRKRTPSHASLMMRDDLRELILPKQEFVHPDLLTPGSFPLYQAPSFVI</sequence>
<reference evidence="1 2" key="1">
    <citation type="journal article" date="2009" name="Stand. Genomic Sci.">
        <title>Complete genome sequence of Slackia heliotrinireducens type strain (RHS 1).</title>
        <authorList>
            <person name="Pukall R."/>
            <person name="Lapidus A."/>
            <person name="Nolan M."/>
            <person name="Copeland A."/>
            <person name="Glavina Del Rio T."/>
            <person name="Lucas S."/>
            <person name="Chen F."/>
            <person name="Tice H."/>
            <person name="Cheng J.F."/>
            <person name="Chertkov O."/>
            <person name="Bruce D."/>
            <person name="Goodwin L."/>
            <person name="Kuske C."/>
            <person name="Brettin T."/>
            <person name="Detter J.C."/>
            <person name="Han C."/>
            <person name="Pitluck S."/>
            <person name="Pati A."/>
            <person name="Mavrommatis K."/>
            <person name="Ivanova N."/>
            <person name="Ovchinnikova G."/>
            <person name="Chen A."/>
            <person name="Palaniappan K."/>
            <person name="Schneider S."/>
            <person name="Rohde M."/>
            <person name="Chain P."/>
            <person name="D'haeseleer P."/>
            <person name="Goker M."/>
            <person name="Bristow J."/>
            <person name="Eisen J.A."/>
            <person name="Markowitz V."/>
            <person name="Kyrpides N.C."/>
            <person name="Klenk H.P."/>
            <person name="Hugenholtz P."/>
        </authorList>
    </citation>
    <scope>NUCLEOTIDE SEQUENCE [LARGE SCALE GENOMIC DNA]</scope>
    <source>
        <strain evidence="2">ATCC 29202 / DSM 20476 / NCTC 11029 / RHS 1</strain>
    </source>
</reference>
<evidence type="ECO:0000313" key="1">
    <source>
        <dbReference type="EMBL" id="ACV21595.1"/>
    </source>
</evidence>
<dbReference type="HOGENOM" id="CLU_054526_3_0_11"/>
<dbReference type="KEGG" id="shi:Shel_05360"/>
<evidence type="ECO:0000313" key="2">
    <source>
        <dbReference type="Proteomes" id="UP000002026"/>
    </source>
</evidence>
<dbReference type="eggNOG" id="COG2852">
    <property type="taxonomic scope" value="Bacteria"/>
</dbReference>
<organism evidence="1 2">
    <name type="scientific">Slackia heliotrinireducens (strain ATCC 29202 / DSM 20476 / NCTC 11029 / RHS 1)</name>
    <name type="common">Peptococcus heliotrinreducens</name>
    <dbReference type="NCBI Taxonomy" id="471855"/>
    <lineage>
        <taxon>Bacteria</taxon>
        <taxon>Bacillati</taxon>
        <taxon>Actinomycetota</taxon>
        <taxon>Coriobacteriia</taxon>
        <taxon>Eggerthellales</taxon>
        <taxon>Eggerthellaceae</taxon>
        <taxon>Slackia</taxon>
    </lineage>
</organism>
<gene>
    <name evidence="1" type="ordered locus">Shel_05360</name>
</gene>
<dbReference type="EMBL" id="CP001684">
    <property type="protein sequence ID" value="ACV21595.1"/>
    <property type="molecule type" value="Genomic_DNA"/>
</dbReference>
<keyword evidence="2" id="KW-1185">Reference proteome</keyword>